<accession>A0A0U2XG82</accession>
<dbReference type="InterPro" id="IPR047711">
    <property type="entry name" value="CBAH"/>
</dbReference>
<gene>
    <name evidence="11" type="ORF">AUC31_12005</name>
</gene>
<keyword evidence="3 11" id="KW-0378">Hydrolase</keyword>
<dbReference type="RefSeq" id="WP_058382574.1">
    <property type="nucleotide sequence ID" value="NZ_CP013659.2"/>
</dbReference>
<evidence type="ECO:0000256" key="3">
    <source>
        <dbReference type="ARBA" id="ARBA00022801"/>
    </source>
</evidence>
<reference evidence="11" key="1">
    <citation type="submission" date="2016-01" db="EMBL/GenBank/DDBJ databases">
        <title>Complete genome of Planococcus rifietoensis type strain M8.</title>
        <authorList>
            <person name="See-Too W.S."/>
        </authorList>
    </citation>
    <scope>NUCLEOTIDE SEQUENCE [LARGE SCALE GENOMIC DNA]</scope>
    <source>
        <strain evidence="11">M8</strain>
    </source>
</reference>
<comment type="similarity">
    <text evidence="2">Belongs to the peptidase C59 family.</text>
</comment>
<proteinExistence type="inferred from homology"/>
<dbReference type="EMBL" id="CP013659">
    <property type="protein sequence ID" value="ALS75871.1"/>
    <property type="molecule type" value="Genomic_DNA"/>
</dbReference>
<evidence type="ECO:0000256" key="4">
    <source>
        <dbReference type="ARBA" id="ARBA00023098"/>
    </source>
</evidence>
<evidence type="ECO:0000256" key="1">
    <source>
        <dbReference type="ARBA" id="ARBA00004860"/>
    </source>
</evidence>
<dbReference type="OrthoDB" id="9794717at2"/>
<keyword evidence="12" id="KW-1185">Reference proteome</keyword>
<dbReference type="InterPro" id="IPR052193">
    <property type="entry name" value="Peptidase_C59"/>
</dbReference>
<dbReference type="InterPro" id="IPR029132">
    <property type="entry name" value="CBAH/NAAA_C"/>
</dbReference>
<dbReference type="PANTHER" id="PTHR35527">
    <property type="entry name" value="CHOLOYLGLYCINE HYDROLASE"/>
    <property type="match status" value="1"/>
</dbReference>
<dbReference type="Pfam" id="PF02275">
    <property type="entry name" value="CBAH"/>
    <property type="match status" value="1"/>
</dbReference>
<dbReference type="GO" id="GO:0006629">
    <property type="term" value="P:lipid metabolic process"/>
    <property type="evidence" value="ECO:0007669"/>
    <property type="project" value="UniProtKB-KW"/>
</dbReference>
<evidence type="ECO:0000256" key="2">
    <source>
        <dbReference type="ARBA" id="ARBA00006625"/>
    </source>
</evidence>
<evidence type="ECO:0000259" key="10">
    <source>
        <dbReference type="Pfam" id="PF02275"/>
    </source>
</evidence>
<dbReference type="InterPro" id="IPR029055">
    <property type="entry name" value="Ntn_hydrolases_N"/>
</dbReference>
<dbReference type="CDD" id="cd00542">
    <property type="entry name" value="Ntn_PVA"/>
    <property type="match status" value="1"/>
</dbReference>
<feature type="domain" description="Choloylglycine hydrolase/NAAA C-terminal" evidence="10">
    <location>
        <begin position="2"/>
        <end position="312"/>
    </location>
</feature>
<comment type="catalytic activity">
    <reaction evidence="9">
        <text>taurodeoxycholate + H2O = deoxycholate + taurine</text>
        <dbReference type="Rhea" id="RHEA:47556"/>
        <dbReference type="ChEBI" id="CHEBI:15377"/>
        <dbReference type="ChEBI" id="CHEBI:23614"/>
        <dbReference type="ChEBI" id="CHEBI:36261"/>
        <dbReference type="ChEBI" id="CHEBI:507393"/>
    </reaction>
    <physiologicalReaction direction="left-to-right" evidence="9">
        <dbReference type="Rhea" id="RHEA:47557"/>
    </physiologicalReaction>
</comment>
<evidence type="ECO:0000313" key="11">
    <source>
        <dbReference type="EMBL" id="ALS75871.1"/>
    </source>
</evidence>
<dbReference type="SUPFAM" id="SSF56235">
    <property type="entry name" value="N-terminal nucleophile aminohydrolases (Ntn hydrolases)"/>
    <property type="match status" value="1"/>
</dbReference>
<dbReference type="NCBIfam" id="NF038245">
    <property type="entry name" value="bile_salt_hydro"/>
    <property type="match status" value="1"/>
</dbReference>
<evidence type="ECO:0000256" key="6">
    <source>
        <dbReference type="ARBA" id="ARBA00044804"/>
    </source>
</evidence>
<dbReference type="AlphaFoldDB" id="A0A0U2XG82"/>
<keyword evidence="4" id="KW-0443">Lipid metabolism</keyword>
<dbReference type="PANTHER" id="PTHR35527:SF2">
    <property type="entry name" value="HYDROLASE"/>
    <property type="match status" value="1"/>
</dbReference>
<evidence type="ECO:0000256" key="7">
    <source>
        <dbReference type="ARBA" id="ARBA00044806"/>
    </source>
</evidence>
<dbReference type="Proteomes" id="UP000067683">
    <property type="component" value="Chromosome"/>
</dbReference>
<dbReference type="Gene3D" id="3.60.60.10">
    <property type="entry name" value="Penicillin V Acylase, Chain A"/>
    <property type="match status" value="1"/>
</dbReference>
<evidence type="ECO:0000256" key="8">
    <source>
        <dbReference type="ARBA" id="ARBA00047285"/>
    </source>
</evidence>
<dbReference type="STRING" id="200991.AUC31_12005"/>
<comment type="catalytic activity">
    <reaction evidence="8">
        <text>cholate + taurine = taurocholate + H2O</text>
        <dbReference type="Rhea" id="RHEA:47108"/>
        <dbReference type="ChEBI" id="CHEBI:15377"/>
        <dbReference type="ChEBI" id="CHEBI:29747"/>
        <dbReference type="ChEBI" id="CHEBI:36257"/>
        <dbReference type="ChEBI" id="CHEBI:507393"/>
    </reaction>
    <physiologicalReaction direction="right-to-left" evidence="8">
        <dbReference type="Rhea" id="RHEA:47110"/>
    </physiologicalReaction>
</comment>
<dbReference type="EC" id="3.5.1.24" evidence="5"/>
<name>A0A0U2XG82_9BACL</name>
<comment type="pathway">
    <text evidence="1">Lipid metabolism; bile acid biosynthesis.</text>
</comment>
<organism evidence="11 12">
    <name type="scientific">Planococcus rifietoensis</name>
    <dbReference type="NCBI Taxonomy" id="200991"/>
    <lineage>
        <taxon>Bacteria</taxon>
        <taxon>Bacillati</taxon>
        <taxon>Bacillota</taxon>
        <taxon>Bacilli</taxon>
        <taxon>Bacillales</taxon>
        <taxon>Caryophanaceae</taxon>
        <taxon>Planococcus</taxon>
    </lineage>
</organism>
<evidence type="ECO:0000313" key="12">
    <source>
        <dbReference type="Proteomes" id="UP000067683"/>
    </source>
</evidence>
<dbReference type="GO" id="GO:0045302">
    <property type="term" value="F:choloylglycine hydrolase activity"/>
    <property type="evidence" value="ECO:0007669"/>
    <property type="project" value="UniProtKB-EC"/>
</dbReference>
<sequence>MCTAISFETKDHYFGRNLDLDISYNEMVTITPRNFHFRFRKAQDTSNHYALIGMAAVIDHYPLYYDATNEKGLSMAGLNFPGNAHFHREDPDKDNIAPFEFIPWILGQCETVEEARMLLSKLNLADIPFSEQLPIAPLHWMISDQQQSIVVESVKEGLKVYDNLPGVLANNPEFGYHLFNLNQYLSVTASAPENRFSKLLDLQPYSLGMGGIGLPGDLSSTSRFVRATFAKFNSASGSSEADSVGQFFHILNSVAQPKGLNALEDGKFEYTLYSSCCNMDKGIYYYTTYDNSQITAVDMHAEDLDSAQLVSYPLISSQQFRFVN</sequence>
<dbReference type="KEGG" id="prt:AUC31_12005"/>
<protein>
    <recommendedName>
        <fullName evidence="5">choloylglycine hydrolase</fullName>
        <ecNumber evidence="5">3.5.1.24</ecNumber>
    </recommendedName>
    <alternativeName>
        <fullName evidence="6">Bile salt hydrolase</fullName>
    </alternativeName>
    <alternativeName>
        <fullName evidence="7">Choloylglycine hydrolase</fullName>
    </alternativeName>
</protein>
<evidence type="ECO:0000256" key="5">
    <source>
        <dbReference type="ARBA" id="ARBA00044769"/>
    </source>
</evidence>
<evidence type="ECO:0000256" key="9">
    <source>
        <dbReference type="ARBA" id="ARBA00048897"/>
    </source>
</evidence>